<evidence type="ECO:0000259" key="1">
    <source>
        <dbReference type="Pfam" id="PF00561"/>
    </source>
</evidence>
<keyword evidence="3" id="KW-1185">Reference proteome</keyword>
<keyword evidence="2" id="KW-0378">Hydrolase</keyword>
<dbReference type="Proteomes" id="UP001370348">
    <property type="component" value="Chromosome"/>
</dbReference>
<reference evidence="2 3" key="1">
    <citation type="submission" date="2021-12" db="EMBL/GenBank/DDBJ databases">
        <title>Discovery of the Pendulisporaceae a myxobacterial family with distinct sporulation behavior and unique specialized metabolism.</title>
        <authorList>
            <person name="Garcia R."/>
            <person name="Popoff A."/>
            <person name="Bader C.D."/>
            <person name="Loehr J."/>
            <person name="Walesch S."/>
            <person name="Walt C."/>
            <person name="Boldt J."/>
            <person name="Bunk B."/>
            <person name="Haeckl F.J.F.P.J."/>
            <person name="Gunesch A.P."/>
            <person name="Birkelbach J."/>
            <person name="Nuebel U."/>
            <person name="Pietschmann T."/>
            <person name="Bach T."/>
            <person name="Mueller R."/>
        </authorList>
    </citation>
    <scope>NUCLEOTIDE SEQUENCE [LARGE SCALE GENOMIC DNA]</scope>
    <source>
        <strain evidence="2 3">MSr11954</strain>
    </source>
</reference>
<dbReference type="PANTHER" id="PTHR43433">
    <property type="entry name" value="HYDROLASE, ALPHA/BETA FOLD FAMILY PROTEIN"/>
    <property type="match status" value="1"/>
</dbReference>
<protein>
    <submittedName>
        <fullName evidence="2">Alpha/beta hydrolase</fullName>
    </submittedName>
</protein>
<dbReference type="Pfam" id="PF00561">
    <property type="entry name" value="Abhydrolase_1"/>
    <property type="match status" value="1"/>
</dbReference>
<dbReference type="GO" id="GO:0016787">
    <property type="term" value="F:hydrolase activity"/>
    <property type="evidence" value="ECO:0007669"/>
    <property type="project" value="UniProtKB-KW"/>
</dbReference>
<organism evidence="2 3">
    <name type="scientific">Pendulispora albinea</name>
    <dbReference type="NCBI Taxonomy" id="2741071"/>
    <lineage>
        <taxon>Bacteria</taxon>
        <taxon>Pseudomonadati</taxon>
        <taxon>Myxococcota</taxon>
        <taxon>Myxococcia</taxon>
        <taxon>Myxococcales</taxon>
        <taxon>Sorangiineae</taxon>
        <taxon>Pendulisporaceae</taxon>
        <taxon>Pendulispora</taxon>
    </lineage>
</organism>
<evidence type="ECO:0000313" key="2">
    <source>
        <dbReference type="EMBL" id="WXB14870.1"/>
    </source>
</evidence>
<gene>
    <name evidence="2" type="ORF">LZC94_44510</name>
</gene>
<sequence length="269" mass="29562">MTTIDVPGARLYCETHGSGPLLLLIPGANGDANVFPPLVAQLSARYTVATYDRRGFTRSQLDGPQDYARRLETDADDARRLIEHLGREPATVFGTSSGAIIALQLLVAHPSAVKTVVAFEPAAMHLLPDGQPWIDFFHEVYAIYRRSGVAPALTHFRKRTFAEVDHEVMERATHVSKGPQVAANATYWFERELREYTAVQLDRAALMEHAARIVPAGGQASRGYPTYQAGVELGRIIGREHLELAGGHVGYATHSAEFGRHLLERLATN</sequence>
<name>A0ABZ2LVW5_9BACT</name>
<dbReference type="Gene3D" id="3.40.50.1820">
    <property type="entry name" value="alpha/beta hydrolase"/>
    <property type="match status" value="1"/>
</dbReference>
<dbReference type="InterPro" id="IPR050471">
    <property type="entry name" value="AB_hydrolase"/>
</dbReference>
<dbReference type="EMBL" id="CP089984">
    <property type="protein sequence ID" value="WXB14870.1"/>
    <property type="molecule type" value="Genomic_DNA"/>
</dbReference>
<accession>A0ABZ2LVW5</accession>
<dbReference type="InterPro" id="IPR029058">
    <property type="entry name" value="AB_hydrolase_fold"/>
</dbReference>
<dbReference type="RefSeq" id="WP_394824494.1">
    <property type="nucleotide sequence ID" value="NZ_CP089984.1"/>
</dbReference>
<feature type="domain" description="AB hydrolase-1" evidence="1">
    <location>
        <begin position="20"/>
        <end position="154"/>
    </location>
</feature>
<dbReference type="SUPFAM" id="SSF53474">
    <property type="entry name" value="alpha/beta-Hydrolases"/>
    <property type="match status" value="1"/>
</dbReference>
<evidence type="ECO:0000313" key="3">
    <source>
        <dbReference type="Proteomes" id="UP001370348"/>
    </source>
</evidence>
<dbReference type="InterPro" id="IPR000073">
    <property type="entry name" value="AB_hydrolase_1"/>
</dbReference>
<proteinExistence type="predicted"/>
<dbReference type="PANTHER" id="PTHR43433:SF5">
    <property type="entry name" value="AB HYDROLASE-1 DOMAIN-CONTAINING PROTEIN"/>
    <property type="match status" value="1"/>
</dbReference>